<feature type="transmembrane region" description="Helical" evidence="1">
    <location>
        <begin position="184"/>
        <end position="204"/>
    </location>
</feature>
<feature type="transmembrane region" description="Helical" evidence="1">
    <location>
        <begin position="146"/>
        <end position="164"/>
    </location>
</feature>
<evidence type="ECO:0000313" key="3">
    <source>
        <dbReference type="Proteomes" id="UP001295423"/>
    </source>
</evidence>
<dbReference type="Proteomes" id="UP001295423">
    <property type="component" value="Unassembled WGS sequence"/>
</dbReference>
<feature type="transmembrane region" description="Helical" evidence="1">
    <location>
        <begin position="69"/>
        <end position="87"/>
    </location>
</feature>
<name>A0AAD2GCI7_9STRA</name>
<proteinExistence type="predicted"/>
<evidence type="ECO:0000256" key="1">
    <source>
        <dbReference type="SAM" id="Phobius"/>
    </source>
</evidence>
<evidence type="ECO:0000313" key="2">
    <source>
        <dbReference type="EMBL" id="CAJ1970006.1"/>
    </source>
</evidence>
<keyword evidence="3" id="KW-1185">Reference proteome</keyword>
<comment type="caution">
    <text evidence="2">The sequence shown here is derived from an EMBL/GenBank/DDBJ whole genome shotgun (WGS) entry which is preliminary data.</text>
</comment>
<keyword evidence="1" id="KW-0472">Membrane</keyword>
<protein>
    <submittedName>
        <fullName evidence="2">Uncharacterized protein</fullName>
    </submittedName>
</protein>
<gene>
    <name evidence="2" type="ORF">CYCCA115_LOCUS24030</name>
</gene>
<organism evidence="2 3">
    <name type="scientific">Cylindrotheca closterium</name>
    <dbReference type="NCBI Taxonomy" id="2856"/>
    <lineage>
        <taxon>Eukaryota</taxon>
        <taxon>Sar</taxon>
        <taxon>Stramenopiles</taxon>
        <taxon>Ochrophyta</taxon>
        <taxon>Bacillariophyta</taxon>
        <taxon>Bacillariophyceae</taxon>
        <taxon>Bacillariophycidae</taxon>
        <taxon>Bacillariales</taxon>
        <taxon>Bacillariaceae</taxon>
        <taxon>Cylindrotheca</taxon>
    </lineage>
</organism>
<reference evidence="2" key="1">
    <citation type="submission" date="2023-08" db="EMBL/GenBank/DDBJ databases">
        <authorList>
            <person name="Audoor S."/>
            <person name="Bilcke G."/>
        </authorList>
    </citation>
    <scope>NUCLEOTIDE SEQUENCE</scope>
</reference>
<sequence>MTSGDVDKYNKPVPDETDRRWKFYAMLISLFWDIYTSQAQVLEHLTLWSWILHMLYFELPLSSKKILPWLHGPSLSGAYALFVMYVWTLIANPNMEFDLAPKGRSDLLVYIRALWFHLFPVIMHYLDTKNNAAALRRAYQPQKGLFLTFWASVGGYFAMGLTWEACFEGAGAGTYKVTRVSPEVYVNVSKALGVIACVGIFSSVTKPKFID</sequence>
<keyword evidence="1" id="KW-1133">Transmembrane helix</keyword>
<accession>A0AAD2GCI7</accession>
<dbReference type="EMBL" id="CAKOGP040002447">
    <property type="protein sequence ID" value="CAJ1970006.1"/>
    <property type="molecule type" value="Genomic_DNA"/>
</dbReference>
<feature type="transmembrane region" description="Helical" evidence="1">
    <location>
        <begin position="107"/>
        <end position="126"/>
    </location>
</feature>
<dbReference type="AlphaFoldDB" id="A0AAD2GCI7"/>
<keyword evidence="1" id="KW-0812">Transmembrane</keyword>